<gene>
    <name evidence="8" type="ORF">GCM10008066_00590</name>
</gene>
<evidence type="ECO:0000256" key="6">
    <source>
        <dbReference type="ARBA" id="ARBA00023288"/>
    </source>
</evidence>
<proteinExistence type="inferred from homology"/>
<comment type="similarity">
    <text evidence="1">Belongs to the EcnA/EcnB lipoprotein family.</text>
</comment>
<reference evidence="9" key="1">
    <citation type="journal article" date="2019" name="Int. J. Syst. Evol. Microbiol.">
        <title>The Global Catalogue of Microorganisms (GCM) 10K type strain sequencing project: providing services to taxonomists for standard genome sequencing and annotation.</title>
        <authorList>
            <consortium name="The Broad Institute Genomics Platform"/>
            <consortium name="The Broad Institute Genome Sequencing Center for Infectious Disease"/>
            <person name="Wu L."/>
            <person name="Ma J."/>
        </authorList>
    </citation>
    <scope>NUCLEOTIDE SEQUENCE [LARGE SCALE GENOMIC DNA]</scope>
    <source>
        <strain evidence="9">CCM 2767</strain>
    </source>
</reference>
<name>A0A8J3ASE9_9BURK</name>
<evidence type="ECO:0000256" key="3">
    <source>
        <dbReference type="ARBA" id="ARBA00022729"/>
    </source>
</evidence>
<dbReference type="EMBL" id="BMDI01000001">
    <property type="protein sequence ID" value="GGI15776.1"/>
    <property type="molecule type" value="Genomic_DNA"/>
</dbReference>
<evidence type="ECO:0000256" key="4">
    <source>
        <dbReference type="ARBA" id="ARBA00023136"/>
    </source>
</evidence>
<evidence type="ECO:0000313" key="8">
    <source>
        <dbReference type="EMBL" id="GGI15776.1"/>
    </source>
</evidence>
<feature type="chain" id="PRO_5035304410" description="Entericidin A/B family lipoprotein" evidence="7">
    <location>
        <begin position="20"/>
        <end position="45"/>
    </location>
</feature>
<dbReference type="GO" id="GO:0016020">
    <property type="term" value="C:membrane"/>
    <property type="evidence" value="ECO:0007669"/>
    <property type="project" value="InterPro"/>
</dbReference>
<evidence type="ECO:0000256" key="7">
    <source>
        <dbReference type="SAM" id="SignalP"/>
    </source>
</evidence>
<keyword evidence="4" id="KW-0472">Membrane</keyword>
<keyword evidence="3 7" id="KW-0732">Signal</keyword>
<keyword evidence="6" id="KW-0449">Lipoprotein</keyword>
<feature type="signal peptide" evidence="7">
    <location>
        <begin position="1"/>
        <end position="19"/>
    </location>
</feature>
<organism evidence="8 9">
    <name type="scientific">Oxalicibacterium faecigallinarum</name>
    <dbReference type="NCBI Taxonomy" id="573741"/>
    <lineage>
        <taxon>Bacteria</taxon>
        <taxon>Pseudomonadati</taxon>
        <taxon>Pseudomonadota</taxon>
        <taxon>Betaproteobacteria</taxon>
        <taxon>Burkholderiales</taxon>
        <taxon>Oxalobacteraceae</taxon>
        <taxon>Oxalicibacterium</taxon>
    </lineage>
</organism>
<dbReference type="PROSITE" id="PS51257">
    <property type="entry name" value="PROKAR_LIPOPROTEIN"/>
    <property type="match status" value="1"/>
</dbReference>
<dbReference type="AlphaFoldDB" id="A0A8J3ASE9"/>
<dbReference type="Pfam" id="PF08085">
    <property type="entry name" value="Entericidin"/>
    <property type="match status" value="1"/>
</dbReference>
<dbReference type="GO" id="GO:0009636">
    <property type="term" value="P:response to toxic substance"/>
    <property type="evidence" value="ECO:0007669"/>
    <property type="project" value="InterPro"/>
</dbReference>
<sequence length="45" mass="4781">MKKIISILCVFAFSAGLSACNTMDGFGKDVERGGEKVQDAATKNK</sequence>
<evidence type="ECO:0000313" key="9">
    <source>
        <dbReference type="Proteomes" id="UP000642180"/>
    </source>
</evidence>
<evidence type="ECO:0000256" key="2">
    <source>
        <dbReference type="ARBA" id="ARBA00022475"/>
    </source>
</evidence>
<keyword evidence="9" id="KW-1185">Reference proteome</keyword>
<comment type="caution">
    <text evidence="8">The sequence shown here is derived from an EMBL/GenBank/DDBJ whole genome shotgun (WGS) entry which is preliminary data.</text>
</comment>
<dbReference type="RefSeq" id="WP_188379289.1">
    <property type="nucleotide sequence ID" value="NZ_BMDI01000001.1"/>
</dbReference>
<evidence type="ECO:0000256" key="1">
    <source>
        <dbReference type="ARBA" id="ARBA00010296"/>
    </source>
</evidence>
<dbReference type="Proteomes" id="UP000642180">
    <property type="component" value="Unassembled WGS sequence"/>
</dbReference>
<dbReference type="InterPro" id="IPR012556">
    <property type="entry name" value="Entericidin"/>
</dbReference>
<keyword evidence="2" id="KW-1003">Cell membrane</keyword>
<evidence type="ECO:0000256" key="5">
    <source>
        <dbReference type="ARBA" id="ARBA00023139"/>
    </source>
</evidence>
<accession>A0A8J3ASE9</accession>
<protein>
    <recommendedName>
        <fullName evidence="10">Entericidin A/B family lipoprotein</fullName>
    </recommendedName>
</protein>
<keyword evidence="5" id="KW-0564">Palmitate</keyword>
<evidence type="ECO:0008006" key="10">
    <source>
        <dbReference type="Google" id="ProtNLM"/>
    </source>
</evidence>